<dbReference type="STRING" id="888064.HMPREF9088_1116"/>
<dbReference type="GO" id="GO:0016758">
    <property type="term" value="F:hexosyltransferase activity"/>
    <property type="evidence" value="ECO:0007669"/>
    <property type="project" value="UniProtKB-ARBA"/>
</dbReference>
<dbReference type="CDD" id="cd00761">
    <property type="entry name" value="Glyco_tranf_GTA_type"/>
    <property type="match status" value="1"/>
</dbReference>
<comment type="caution">
    <text evidence="3">The sequence shown here is derived from an EMBL/GenBank/DDBJ whole genome shotgun (WGS) entry which is preliminary data.</text>
</comment>
<feature type="domain" description="Glycosyltransferase 2-like" evidence="2">
    <location>
        <begin position="12"/>
        <end position="147"/>
    </location>
</feature>
<dbReference type="Pfam" id="PF00535">
    <property type="entry name" value="Glycos_transf_2"/>
    <property type="match status" value="1"/>
</dbReference>
<protein>
    <submittedName>
        <fullName evidence="3">Glycosyltransferase, group 2 family protein</fullName>
        <ecNumber evidence="3">2.4.-.-</ecNumber>
    </submittedName>
</protein>
<feature type="transmembrane region" description="Helical" evidence="1">
    <location>
        <begin position="288"/>
        <end position="308"/>
    </location>
</feature>
<dbReference type="PANTHER" id="PTHR22916:SF3">
    <property type="entry name" value="UDP-GLCNAC:BETAGAL BETA-1,3-N-ACETYLGLUCOSAMINYLTRANSFERASE-LIKE PROTEIN 1"/>
    <property type="match status" value="1"/>
</dbReference>
<dbReference type="InterPro" id="IPR029044">
    <property type="entry name" value="Nucleotide-diphossugar_trans"/>
</dbReference>
<dbReference type="PANTHER" id="PTHR22916">
    <property type="entry name" value="GLYCOSYLTRANSFERASE"/>
    <property type="match status" value="1"/>
</dbReference>
<keyword evidence="3" id="KW-0808">Transferase</keyword>
<dbReference type="OrthoDB" id="396512at2"/>
<dbReference type="AlphaFoldDB" id="E6LFH6"/>
<proteinExistence type="predicted"/>
<keyword evidence="4" id="KW-1185">Reference proteome</keyword>
<keyword evidence="1" id="KW-0812">Transmembrane</keyword>
<name>E6LFH6_ENTI1</name>
<keyword evidence="1" id="KW-1133">Transmembrane helix</keyword>
<dbReference type="SUPFAM" id="SSF53448">
    <property type="entry name" value="Nucleotide-diphospho-sugar transferases"/>
    <property type="match status" value="1"/>
</dbReference>
<dbReference type="eggNOG" id="COG0463">
    <property type="taxonomic scope" value="Bacteria"/>
</dbReference>
<gene>
    <name evidence="3" type="ORF">HMPREF9088_1116</name>
</gene>
<dbReference type="Gene3D" id="3.90.550.10">
    <property type="entry name" value="Spore Coat Polysaccharide Biosynthesis Protein SpsA, Chain A"/>
    <property type="match status" value="1"/>
</dbReference>
<dbReference type="InterPro" id="IPR001173">
    <property type="entry name" value="Glyco_trans_2-like"/>
</dbReference>
<sequence>MDNNKEKQIQISVIVPVYNAENFINRCIDSILKNTFNNFELLIIDDGSSDKSLEKIKLIRDERIRYFSQQNHGVAYTRNRGIKEAKGKFVVFIDSDDYVKPDYLEKLLEGIGDSDIGISGIVFLDSEENIVNIRNSKNTEWNRFNLPLSGGKIYNRKFLISNHILFSDFIIGEDLIFSSTCYSKTNRVSNILYMGYNYVENFQSSTHKNYRDLNVISIVSELKRLLEQNSSLKKEFIIFFLRKTLIDLTFYTYDNNREKSLIILNEGYSLIKGKVVLFNKNETIKMNIFVNLTSIMVKLKLGFIPLYLMRKLRGRS</sequence>
<dbReference type="EMBL" id="AEPV01000040">
    <property type="protein sequence ID" value="EFU74046.1"/>
    <property type="molecule type" value="Genomic_DNA"/>
</dbReference>
<evidence type="ECO:0000259" key="2">
    <source>
        <dbReference type="Pfam" id="PF00535"/>
    </source>
</evidence>
<dbReference type="EC" id="2.4.-.-" evidence="3"/>
<accession>E6LFH6</accession>
<keyword evidence="1" id="KW-0472">Membrane</keyword>
<dbReference type="Proteomes" id="UP000010296">
    <property type="component" value="Unassembled WGS sequence"/>
</dbReference>
<dbReference type="RefSeq" id="WP_007208134.1">
    <property type="nucleotide sequence ID" value="NZ_GL622241.1"/>
</dbReference>
<dbReference type="HOGENOM" id="CLU_025996_25_0_9"/>
<reference evidence="3 4" key="1">
    <citation type="submission" date="2010-12" db="EMBL/GenBank/DDBJ databases">
        <authorList>
            <person name="Muzny D."/>
            <person name="Qin X."/>
            <person name="Deng J."/>
            <person name="Jiang H."/>
            <person name="Liu Y."/>
            <person name="Qu J."/>
            <person name="Song X.-Z."/>
            <person name="Zhang L."/>
            <person name="Thornton R."/>
            <person name="Coyle M."/>
            <person name="Francisco L."/>
            <person name="Jackson L."/>
            <person name="Javaid M."/>
            <person name="Korchina V."/>
            <person name="Kovar C."/>
            <person name="Mata R."/>
            <person name="Mathew T."/>
            <person name="Ngo R."/>
            <person name="Nguyen L."/>
            <person name="Nguyen N."/>
            <person name="Okwuonu G."/>
            <person name="Ongeri F."/>
            <person name="Pham C."/>
            <person name="Simmons D."/>
            <person name="Wilczek-Boney K."/>
            <person name="Hale W."/>
            <person name="Jakkamsetti A."/>
            <person name="Pham P."/>
            <person name="Ruth R."/>
            <person name="San Lucas F."/>
            <person name="Warren J."/>
            <person name="Zhang J."/>
            <person name="Zhao Z."/>
            <person name="Zhou C."/>
            <person name="Zhu D."/>
            <person name="Lee S."/>
            <person name="Bess C."/>
            <person name="Blankenburg K."/>
            <person name="Forbes L."/>
            <person name="Fu Q."/>
            <person name="Gubbala S."/>
            <person name="Hirani K."/>
            <person name="Jayaseelan J.C."/>
            <person name="Lara F."/>
            <person name="Munidasa M."/>
            <person name="Palculict T."/>
            <person name="Patil S."/>
            <person name="Pu L.-L."/>
            <person name="Saada N."/>
            <person name="Tang L."/>
            <person name="Weissenberger G."/>
            <person name="Zhu Y."/>
            <person name="Hemphill L."/>
            <person name="Shang Y."/>
            <person name="Youmans B."/>
            <person name="Ayvaz T."/>
            <person name="Ross M."/>
            <person name="Santibanez J."/>
            <person name="Aqrawi P."/>
            <person name="Gross S."/>
            <person name="Joshi V."/>
            <person name="Fowler G."/>
            <person name="Nazareth L."/>
            <person name="Reid J."/>
            <person name="Worley K."/>
            <person name="Petrosino J."/>
            <person name="Highlander S."/>
            <person name="Gibbs R."/>
        </authorList>
    </citation>
    <scope>NUCLEOTIDE SEQUENCE [LARGE SCALE GENOMIC DNA]</scope>
    <source>
        <strain evidence="4">DSM 15952 / CCUG 50447 / LMG 22039 / TP 1.5</strain>
    </source>
</reference>
<evidence type="ECO:0000256" key="1">
    <source>
        <dbReference type="SAM" id="Phobius"/>
    </source>
</evidence>
<organism evidence="3 4">
    <name type="scientific">Enterococcus italicus (strain DSM 15952 / CCUG 50447 / LMG 22039 / TP 1.5)</name>
    <dbReference type="NCBI Taxonomy" id="888064"/>
    <lineage>
        <taxon>Bacteria</taxon>
        <taxon>Bacillati</taxon>
        <taxon>Bacillota</taxon>
        <taxon>Bacilli</taxon>
        <taxon>Lactobacillales</taxon>
        <taxon>Enterococcaceae</taxon>
        <taxon>Enterococcus</taxon>
    </lineage>
</organism>
<evidence type="ECO:0000313" key="3">
    <source>
        <dbReference type="EMBL" id="EFU74046.1"/>
    </source>
</evidence>
<evidence type="ECO:0000313" key="4">
    <source>
        <dbReference type="Proteomes" id="UP000010296"/>
    </source>
</evidence>
<keyword evidence="3" id="KW-0328">Glycosyltransferase</keyword>
<dbReference type="PATRIC" id="fig|888064.11.peg.1547"/>